<dbReference type="SUPFAM" id="SSF53098">
    <property type="entry name" value="Ribonuclease H-like"/>
    <property type="match status" value="1"/>
</dbReference>
<accession>A0A3S0KHT6</accession>
<protein>
    <submittedName>
        <fullName evidence="2">Nuclease</fullName>
    </submittedName>
</protein>
<evidence type="ECO:0000313" key="3">
    <source>
        <dbReference type="Proteomes" id="UP000277766"/>
    </source>
</evidence>
<comment type="caution">
    <text evidence="2">The sequence shown here is derived from an EMBL/GenBank/DDBJ whole genome shotgun (WGS) entry which is preliminary data.</text>
</comment>
<evidence type="ECO:0000259" key="1">
    <source>
        <dbReference type="Pfam" id="PF09376"/>
    </source>
</evidence>
<name>A0A3S0KHT6_9DEIO</name>
<dbReference type="Proteomes" id="UP000277766">
    <property type="component" value="Unassembled WGS sequence"/>
</dbReference>
<dbReference type="EMBL" id="RXPE01000001">
    <property type="protein sequence ID" value="RTR30822.1"/>
    <property type="molecule type" value="Genomic_DNA"/>
</dbReference>
<dbReference type="Pfam" id="PF09376">
    <property type="entry name" value="NurA"/>
    <property type="match status" value="1"/>
</dbReference>
<organism evidence="2 3">
    <name type="scientific">Deinococcus radiophilus</name>
    <dbReference type="NCBI Taxonomy" id="32062"/>
    <lineage>
        <taxon>Bacteria</taxon>
        <taxon>Thermotogati</taxon>
        <taxon>Deinococcota</taxon>
        <taxon>Deinococci</taxon>
        <taxon>Deinococcales</taxon>
        <taxon>Deinococcaceae</taxon>
        <taxon>Deinococcus</taxon>
    </lineage>
</organism>
<dbReference type="OrthoDB" id="255198at2"/>
<dbReference type="InterPro" id="IPR012337">
    <property type="entry name" value="RNaseH-like_sf"/>
</dbReference>
<dbReference type="InterPro" id="IPR018977">
    <property type="entry name" value="NurA_domain"/>
</dbReference>
<evidence type="ECO:0000313" key="2">
    <source>
        <dbReference type="EMBL" id="RTR30822.1"/>
    </source>
</evidence>
<dbReference type="RefSeq" id="WP_126350850.1">
    <property type="nucleotide sequence ID" value="NZ_CP086380.1"/>
</dbReference>
<sequence length="348" mass="38525">MRIRLDPWPVDTQNAQLTLKPFAGRVYDVESPRWEAVAACPLPESLRQVLVVDGRPRMDARLLLEDDAGRLSVAGFGAYAVGAVDLCPHGHRQARFHGVDMQRVMAFGGDLQLSAERLSPRNPQTGELIYQPQSFSGTDILGAQAAIQKRMLDTERALAQALASALPLEEDDPDEAPETLVLQDGPVRVGEAGRAVVGYIKSLHTDYLGEDRNPLLMNLKCGERTPILRFTLGDRGEGNEASGREQRFTWYVRLADARFYEHPLAGVMRLEMHAPEDADFVPRAVRDIADLSGTLLRCLGSQPHKDGRAPQNLVPTAALEQEMSRRLGNAELVTRRIRAHLAQQRMTA</sequence>
<keyword evidence="3" id="KW-1185">Reference proteome</keyword>
<gene>
    <name evidence="2" type="ORF">EJ104_00790</name>
</gene>
<dbReference type="AlphaFoldDB" id="A0A3S0KHT6"/>
<feature type="domain" description="NurA" evidence="1">
    <location>
        <begin position="72"/>
        <end position="314"/>
    </location>
</feature>
<reference evidence="2 3" key="1">
    <citation type="submission" date="2018-12" db="EMBL/GenBank/DDBJ databases">
        <title>Deinococcus radiophilus ATCC 27603 genome sequencing and assembly.</title>
        <authorList>
            <person name="Maclea K.S."/>
            <person name="Maynard C.R."/>
        </authorList>
    </citation>
    <scope>NUCLEOTIDE SEQUENCE [LARGE SCALE GENOMIC DNA]</scope>
    <source>
        <strain evidence="2 3">ATCC 27603</strain>
    </source>
</reference>
<proteinExistence type="predicted"/>